<dbReference type="AlphaFoldDB" id="A0A0M4QXF4"/>
<dbReference type="PRINTS" id="PR00411">
    <property type="entry name" value="PNDRDTASEI"/>
</dbReference>
<dbReference type="OrthoDB" id="3169239at2"/>
<dbReference type="Proteomes" id="UP000062833">
    <property type="component" value="Chromosome"/>
</dbReference>
<dbReference type="InterPro" id="IPR036188">
    <property type="entry name" value="FAD/NAD-bd_sf"/>
</dbReference>
<dbReference type="PANTHER" id="PTHR42917">
    <property type="entry name" value="2,4-DIENOYL-COA REDUCTASE"/>
    <property type="match status" value="1"/>
</dbReference>
<keyword evidence="5" id="KW-0288">FMN</keyword>
<name>A0A0M4QXF4_9MICC</name>
<evidence type="ECO:0000313" key="13">
    <source>
        <dbReference type="Proteomes" id="UP000062833"/>
    </source>
</evidence>
<reference evidence="13" key="1">
    <citation type="submission" date="2015-09" db="EMBL/GenBank/DDBJ databases">
        <title>Complete genome of Arthrobacter alpinus strain R3.8.</title>
        <authorList>
            <person name="See-Too W.S."/>
            <person name="Chan K.G."/>
        </authorList>
    </citation>
    <scope>NUCLEOTIDE SEQUENCE [LARGE SCALE GENOMIC DNA]</scope>
    <source>
        <strain evidence="13">R3.8</strain>
    </source>
</reference>
<evidence type="ECO:0000256" key="7">
    <source>
        <dbReference type="ARBA" id="ARBA00023002"/>
    </source>
</evidence>
<feature type="domain" description="FAD/NAD(P)-binding" evidence="11">
    <location>
        <begin position="408"/>
        <end position="677"/>
    </location>
</feature>
<evidence type="ECO:0000313" key="12">
    <source>
        <dbReference type="EMBL" id="ALE92836.1"/>
    </source>
</evidence>
<dbReference type="GO" id="GO:0010181">
    <property type="term" value="F:FMN binding"/>
    <property type="evidence" value="ECO:0007669"/>
    <property type="project" value="InterPro"/>
</dbReference>
<evidence type="ECO:0000256" key="1">
    <source>
        <dbReference type="ARBA" id="ARBA00001917"/>
    </source>
</evidence>
<accession>A0A0M4QXF4</accession>
<dbReference type="InterPro" id="IPR013785">
    <property type="entry name" value="Aldolase_TIM"/>
</dbReference>
<evidence type="ECO:0000256" key="4">
    <source>
        <dbReference type="ARBA" id="ARBA00022630"/>
    </source>
</evidence>
<dbReference type="InterPro" id="IPR001155">
    <property type="entry name" value="OxRdtase_FMN_N"/>
</dbReference>
<evidence type="ECO:0000256" key="3">
    <source>
        <dbReference type="ARBA" id="ARBA00011048"/>
    </source>
</evidence>
<dbReference type="Pfam" id="PF00724">
    <property type="entry name" value="Oxidored_FMN"/>
    <property type="match status" value="1"/>
</dbReference>
<dbReference type="Pfam" id="PF07992">
    <property type="entry name" value="Pyr_redox_2"/>
    <property type="match status" value="1"/>
</dbReference>
<dbReference type="SUPFAM" id="SSF51395">
    <property type="entry name" value="FMN-linked oxidoreductases"/>
    <property type="match status" value="1"/>
</dbReference>
<keyword evidence="4" id="KW-0285">Flavoprotein</keyword>
<dbReference type="PRINTS" id="PR00368">
    <property type="entry name" value="FADPNR"/>
</dbReference>
<evidence type="ECO:0000259" key="11">
    <source>
        <dbReference type="Pfam" id="PF07992"/>
    </source>
</evidence>
<dbReference type="GO" id="GO:0016491">
    <property type="term" value="F:oxidoreductase activity"/>
    <property type="evidence" value="ECO:0007669"/>
    <property type="project" value="UniProtKB-KW"/>
</dbReference>
<dbReference type="Gene3D" id="3.50.50.60">
    <property type="entry name" value="FAD/NAD(P)-binding domain"/>
    <property type="match status" value="1"/>
</dbReference>
<sequence>MSKKSFPHLMAPGRIGPMKTANRIILPAMDMNVSEHGEIEPAEIAHYEARAKGGAGLIITGACAIAFPYGAASMKEPGLSDDKFIPGLTALADAIHAAGSKLCIQSTHHGKVARVDIANDRAVLAPNQPDYRYNMGALADCTPDELRKMGEATAGKQAAYKDMTSDDISWLIETWADAAERIAKSGADAIEIHAAHGYILGVFLNQRDNKRTDKYGGTLANRARLACEVTAAVKARVGENLAVIVRVAGQEYGQQGGLTLEEATEAASLFEKAGADAIHVTGWGRNPFENFTEGPLPNTVGAYLDNAAEIKKHVSIPVIAVGRMLPDVSEKAIAEGRVDFAAMGRQLLADPDLPNKLRAGTPEQVRPCINCYLCVAENFFDDTPFCAVNPALGNEKLLPLKPISSSKHVVIVGSGPAGLESARVLTERGHRVTVIDKSDRLGGTMWFSTMTTPDNERLLHWFKAEIKRLRIAVKLNTVATIETIRALNADHVIVATGAVRPKPDFPGGDLPNVQTGDTLRAMMLGTATAQEAGFVLSNLGKMGRLSGLTKSPEFVRQFTKYWLPMGKNVVVIGGSLVGLELAEFLAERGRNVTLLHEQQQLGLPLAMPRRWTAVKDSLDHGVKIHRNVAITRITPKTVEWTEGEESFSAPAAMVVYADGTTAAAPLASELRDAGMSVDVIGDASAVNYIHGAIHSAWNVVTEL</sequence>
<dbReference type="Gene3D" id="3.20.20.70">
    <property type="entry name" value="Aldolase class I"/>
    <property type="match status" value="1"/>
</dbReference>
<evidence type="ECO:0000256" key="6">
    <source>
        <dbReference type="ARBA" id="ARBA00022723"/>
    </source>
</evidence>
<dbReference type="Gene3D" id="3.40.50.720">
    <property type="entry name" value="NAD(P)-binding Rossmann-like Domain"/>
    <property type="match status" value="1"/>
</dbReference>
<keyword evidence="8" id="KW-0408">Iron</keyword>
<dbReference type="KEGG" id="aaq:AOC05_11925"/>
<keyword evidence="9" id="KW-0411">Iron-sulfur</keyword>
<comment type="cofactor">
    <cofactor evidence="1">
        <name>FMN</name>
        <dbReference type="ChEBI" id="CHEBI:58210"/>
    </cofactor>
</comment>
<feature type="domain" description="NADH:flavin oxidoreductase/NADH oxidase N-terminal" evidence="10">
    <location>
        <begin position="9"/>
        <end position="363"/>
    </location>
</feature>
<dbReference type="GO" id="GO:0051536">
    <property type="term" value="F:iron-sulfur cluster binding"/>
    <property type="evidence" value="ECO:0007669"/>
    <property type="project" value="UniProtKB-KW"/>
</dbReference>
<dbReference type="InterPro" id="IPR051793">
    <property type="entry name" value="NADH:flavin_oxidoreductase"/>
</dbReference>
<evidence type="ECO:0000256" key="5">
    <source>
        <dbReference type="ARBA" id="ARBA00022643"/>
    </source>
</evidence>
<evidence type="ECO:0000256" key="2">
    <source>
        <dbReference type="ARBA" id="ARBA00001966"/>
    </source>
</evidence>
<dbReference type="EMBL" id="CP012677">
    <property type="protein sequence ID" value="ALE92836.1"/>
    <property type="molecule type" value="Genomic_DNA"/>
</dbReference>
<keyword evidence="6" id="KW-0479">Metal-binding</keyword>
<dbReference type="InterPro" id="IPR023753">
    <property type="entry name" value="FAD/NAD-binding_dom"/>
</dbReference>
<organism evidence="12 13">
    <name type="scientific">Arthrobacter alpinus</name>
    <dbReference type="NCBI Taxonomy" id="656366"/>
    <lineage>
        <taxon>Bacteria</taxon>
        <taxon>Bacillati</taxon>
        <taxon>Actinomycetota</taxon>
        <taxon>Actinomycetes</taxon>
        <taxon>Micrococcales</taxon>
        <taxon>Micrococcaceae</taxon>
        <taxon>Arthrobacter</taxon>
    </lineage>
</organism>
<comment type="similarity">
    <text evidence="3">In the N-terminal section; belongs to the NADH:flavin oxidoreductase/NADH oxidase family.</text>
</comment>
<comment type="cofactor">
    <cofactor evidence="2">
        <name>[4Fe-4S] cluster</name>
        <dbReference type="ChEBI" id="CHEBI:49883"/>
    </cofactor>
</comment>
<dbReference type="PANTHER" id="PTHR42917:SF2">
    <property type="entry name" value="2,4-DIENOYL-COA REDUCTASE [(2E)-ENOYL-COA-PRODUCING]"/>
    <property type="match status" value="1"/>
</dbReference>
<keyword evidence="13" id="KW-1185">Reference proteome</keyword>
<keyword evidence="7" id="KW-0560">Oxidoreductase</keyword>
<dbReference type="SUPFAM" id="SSF51905">
    <property type="entry name" value="FAD/NAD(P)-binding domain"/>
    <property type="match status" value="1"/>
</dbReference>
<protein>
    <submittedName>
        <fullName evidence="12">Oxidoreductase</fullName>
    </submittedName>
</protein>
<dbReference type="GO" id="GO:0046872">
    <property type="term" value="F:metal ion binding"/>
    <property type="evidence" value="ECO:0007669"/>
    <property type="project" value="UniProtKB-KW"/>
</dbReference>
<proteinExistence type="inferred from homology"/>
<dbReference type="CDD" id="cd02803">
    <property type="entry name" value="OYE_like_FMN_family"/>
    <property type="match status" value="1"/>
</dbReference>
<dbReference type="PATRIC" id="fig|656366.3.peg.2572"/>
<evidence type="ECO:0000256" key="8">
    <source>
        <dbReference type="ARBA" id="ARBA00023004"/>
    </source>
</evidence>
<gene>
    <name evidence="12" type="ORF">AOC05_11925</name>
</gene>
<evidence type="ECO:0000256" key="9">
    <source>
        <dbReference type="ARBA" id="ARBA00023014"/>
    </source>
</evidence>
<evidence type="ECO:0000259" key="10">
    <source>
        <dbReference type="Pfam" id="PF00724"/>
    </source>
</evidence>